<dbReference type="InterPro" id="IPR027368">
    <property type="entry name" value="MnmE_dom2"/>
</dbReference>
<proteinExistence type="predicted"/>
<dbReference type="Pfam" id="PF01926">
    <property type="entry name" value="MMR_HSR1"/>
    <property type="match status" value="1"/>
</dbReference>
<dbReference type="OrthoDB" id="188276at2759"/>
<gene>
    <name evidence="2" type="ORF">CHC_T00006415001</name>
</gene>
<keyword evidence="3" id="KW-1185">Reference proteome</keyword>
<accession>R7QKJ8</accession>
<name>R7QKJ8_CHOCR</name>
<dbReference type="AlphaFoldDB" id="R7QKJ8"/>
<dbReference type="NCBIfam" id="TIGR00231">
    <property type="entry name" value="small_GTP"/>
    <property type="match status" value="1"/>
</dbReference>
<dbReference type="InterPro" id="IPR025867">
    <property type="entry name" value="MnmE_helical"/>
</dbReference>
<feature type="domain" description="TrmE-type G" evidence="1">
    <location>
        <begin position="120"/>
        <end position="289"/>
    </location>
</feature>
<dbReference type="PANTHER" id="PTHR42714:SF2">
    <property type="entry name" value="TRNA MODIFICATION GTPASE GTPBP3, MITOCHONDRIAL"/>
    <property type="match status" value="1"/>
</dbReference>
<dbReference type="OMA" id="EFHCHGG"/>
<sequence length="387" mass="41713">MHSDASTVRPAERGEFTRRAFENGRMDLTSVEGLADLISAETALQRKQALRQLGGEMRDLLEGWRAEIKSCLAHAEAVIDFGDDVDDDAFEAIVPRVSDLLMKMKGHLNDGHRGEIVRGGARVAIVGQPNAGKSTLLNALAQRPAAIVSPQAGTTRDVVEVHLDLNGLAVVVSDTAGLRQDTADPIEIEGMKRARQAASNADITILVHDASQGGMETAIESISMDRRGSENDMETGTHANIICVANKIDLIPDSFESKTTVRDIPIFSTSLVNNDGLSELTTHLENLLKVRLEGSGGVGKDGERSSKAQGSIPVITRARHRHHMTLAVEALSVFMEGRTGDNPSLYLPMDIATEELRIAAKEIGSITGIIHVEEVLDVVFSEFCIGK</sequence>
<dbReference type="InterPro" id="IPR031168">
    <property type="entry name" value="G_TrmE"/>
</dbReference>
<dbReference type="SUPFAM" id="SSF116878">
    <property type="entry name" value="TrmE connector domain"/>
    <property type="match status" value="1"/>
</dbReference>
<dbReference type="GO" id="GO:0002098">
    <property type="term" value="P:tRNA wobble uridine modification"/>
    <property type="evidence" value="ECO:0007669"/>
    <property type="project" value="TreeGrafter"/>
</dbReference>
<dbReference type="KEGG" id="ccp:CHC_T00006415001"/>
<evidence type="ECO:0000313" key="2">
    <source>
        <dbReference type="EMBL" id="CDF38604.1"/>
    </source>
</evidence>
<dbReference type="Pfam" id="PF12631">
    <property type="entry name" value="MnmE_helical"/>
    <property type="match status" value="1"/>
</dbReference>
<dbReference type="InterPro" id="IPR027266">
    <property type="entry name" value="TrmE/GcvT-like"/>
</dbReference>
<dbReference type="Gramene" id="CDF38604">
    <property type="protein sequence ID" value="CDF38604"/>
    <property type="gene ID" value="CHC_T00006415001"/>
</dbReference>
<dbReference type="Gene3D" id="3.30.1360.120">
    <property type="entry name" value="Probable tRNA modification gtpase trme, domain 1"/>
    <property type="match status" value="1"/>
</dbReference>
<dbReference type="RefSeq" id="XP_005718509.1">
    <property type="nucleotide sequence ID" value="XM_005718452.1"/>
</dbReference>
<dbReference type="Gene3D" id="1.20.120.430">
    <property type="entry name" value="tRNA modification GTPase MnmE domain 2"/>
    <property type="match status" value="1"/>
</dbReference>
<organism evidence="2 3">
    <name type="scientific">Chondrus crispus</name>
    <name type="common">Carrageen Irish moss</name>
    <name type="synonym">Polymorpha crispa</name>
    <dbReference type="NCBI Taxonomy" id="2769"/>
    <lineage>
        <taxon>Eukaryota</taxon>
        <taxon>Rhodophyta</taxon>
        <taxon>Florideophyceae</taxon>
        <taxon>Rhodymeniophycidae</taxon>
        <taxon>Gigartinales</taxon>
        <taxon>Gigartinaceae</taxon>
        <taxon>Chondrus</taxon>
    </lineage>
</organism>
<evidence type="ECO:0000259" key="1">
    <source>
        <dbReference type="PROSITE" id="PS51709"/>
    </source>
</evidence>
<dbReference type="GO" id="GO:0005525">
    <property type="term" value="F:GTP binding"/>
    <property type="evidence" value="ECO:0007669"/>
    <property type="project" value="InterPro"/>
</dbReference>
<dbReference type="STRING" id="2769.R7QKJ8"/>
<dbReference type="SUPFAM" id="SSF52540">
    <property type="entry name" value="P-loop containing nucleoside triphosphate hydrolases"/>
    <property type="match status" value="1"/>
</dbReference>
<dbReference type="Gene3D" id="3.40.50.300">
    <property type="entry name" value="P-loop containing nucleotide triphosphate hydrolases"/>
    <property type="match status" value="1"/>
</dbReference>
<dbReference type="InterPro" id="IPR005225">
    <property type="entry name" value="Small_GTP-bd"/>
</dbReference>
<dbReference type="GeneID" id="17326226"/>
<dbReference type="GO" id="GO:0005737">
    <property type="term" value="C:cytoplasm"/>
    <property type="evidence" value="ECO:0007669"/>
    <property type="project" value="TreeGrafter"/>
</dbReference>
<protein>
    <recommendedName>
        <fullName evidence="1">TrmE-type G domain-containing protein</fullName>
    </recommendedName>
</protein>
<dbReference type="PhylomeDB" id="R7QKJ8"/>
<dbReference type="GO" id="GO:0030488">
    <property type="term" value="P:tRNA methylation"/>
    <property type="evidence" value="ECO:0007669"/>
    <property type="project" value="TreeGrafter"/>
</dbReference>
<evidence type="ECO:0000313" key="3">
    <source>
        <dbReference type="Proteomes" id="UP000012073"/>
    </source>
</evidence>
<dbReference type="EMBL" id="HG001949">
    <property type="protein sequence ID" value="CDF38604.1"/>
    <property type="molecule type" value="Genomic_DNA"/>
</dbReference>
<dbReference type="PRINTS" id="PR00326">
    <property type="entry name" value="GTP1OBG"/>
</dbReference>
<dbReference type="PANTHER" id="PTHR42714">
    <property type="entry name" value="TRNA MODIFICATION GTPASE GTPBP3"/>
    <property type="match status" value="1"/>
</dbReference>
<dbReference type="CDD" id="cd04164">
    <property type="entry name" value="trmE"/>
    <property type="match status" value="1"/>
</dbReference>
<dbReference type="Proteomes" id="UP000012073">
    <property type="component" value="Unassembled WGS sequence"/>
</dbReference>
<dbReference type="PROSITE" id="PS51709">
    <property type="entry name" value="G_TRME"/>
    <property type="match status" value="1"/>
</dbReference>
<dbReference type="InterPro" id="IPR027417">
    <property type="entry name" value="P-loop_NTPase"/>
</dbReference>
<dbReference type="InterPro" id="IPR006073">
    <property type="entry name" value="GTP-bd"/>
</dbReference>
<reference evidence="3" key="1">
    <citation type="journal article" date="2013" name="Proc. Natl. Acad. Sci. U.S.A.">
        <title>Genome structure and metabolic features in the red seaweed Chondrus crispus shed light on evolution of the Archaeplastida.</title>
        <authorList>
            <person name="Collen J."/>
            <person name="Porcel B."/>
            <person name="Carre W."/>
            <person name="Ball S.G."/>
            <person name="Chaparro C."/>
            <person name="Tonon T."/>
            <person name="Barbeyron T."/>
            <person name="Michel G."/>
            <person name="Noel B."/>
            <person name="Valentin K."/>
            <person name="Elias M."/>
            <person name="Artiguenave F."/>
            <person name="Arun A."/>
            <person name="Aury J.M."/>
            <person name="Barbosa-Neto J.F."/>
            <person name="Bothwell J.H."/>
            <person name="Bouget F.Y."/>
            <person name="Brillet L."/>
            <person name="Cabello-Hurtado F."/>
            <person name="Capella-Gutierrez S."/>
            <person name="Charrier B."/>
            <person name="Cladiere L."/>
            <person name="Cock J.M."/>
            <person name="Coelho S.M."/>
            <person name="Colleoni C."/>
            <person name="Czjzek M."/>
            <person name="Da Silva C."/>
            <person name="Delage L."/>
            <person name="Denoeud F."/>
            <person name="Deschamps P."/>
            <person name="Dittami S.M."/>
            <person name="Gabaldon T."/>
            <person name="Gachon C.M."/>
            <person name="Groisillier A."/>
            <person name="Herve C."/>
            <person name="Jabbari K."/>
            <person name="Katinka M."/>
            <person name="Kloareg B."/>
            <person name="Kowalczyk N."/>
            <person name="Labadie K."/>
            <person name="Leblanc C."/>
            <person name="Lopez P.J."/>
            <person name="McLachlan D.H."/>
            <person name="Meslet-Cladiere L."/>
            <person name="Moustafa A."/>
            <person name="Nehr Z."/>
            <person name="Nyvall Collen P."/>
            <person name="Panaud O."/>
            <person name="Partensky F."/>
            <person name="Poulain J."/>
            <person name="Rensing S.A."/>
            <person name="Rousvoal S."/>
            <person name="Samson G."/>
            <person name="Symeonidi A."/>
            <person name="Weissenbach J."/>
            <person name="Zambounis A."/>
            <person name="Wincker P."/>
            <person name="Boyen C."/>
        </authorList>
    </citation>
    <scope>NUCLEOTIDE SEQUENCE [LARGE SCALE GENOMIC DNA]</scope>
    <source>
        <strain evidence="3">cv. Stackhouse</strain>
    </source>
</reference>